<comment type="similarity">
    <text evidence="1">Belongs to the SPIN/STSY family.</text>
</comment>
<dbReference type="InParanoid" id="A0A6P8S5L3"/>
<dbReference type="Pfam" id="PF02513">
    <property type="entry name" value="Spin-Ssty"/>
    <property type="match status" value="3"/>
</dbReference>
<protein>
    <submittedName>
        <fullName evidence="4">Spindlin-W-like</fullName>
    </submittedName>
</protein>
<sequence>MSQRKLRKQSSEELEHPVTSQWPPLLTGETIQHGWQENSKKISQWKGLVLDQMEVNLSLYLVKYDGFDCVYGIELFKDKRVKNLQILPRRSVLRNSEDTAAAEALVGKAVTHTFEKEDGRKNKWRGLVLSRSPIMTSWHYITYEKDPILYIYPLLQDQRDGDLQIIPESENKHLVPPGQEPGAIEAEDNLVGKPVEYVTEKGVKKTGMFIYRVPARPSVYFVKFDNDFYIYVYDLVKAV</sequence>
<reference evidence="4" key="1">
    <citation type="submission" date="2025-08" db="UniProtKB">
        <authorList>
            <consortium name="RefSeq"/>
        </authorList>
    </citation>
    <scope>IDENTIFICATION</scope>
</reference>
<dbReference type="KEGG" id="gsh:117366212"/>
<evidence type="ECO:0000256" key="1">
    <source>
        <dbReference type="ARBA" id="ARBA00009467"/>
    </source>
</evidence>
<dbReference type="FunFam" id="2.80.10.70:FF:000001">
    <property type="entry name" value="Spindlin 1"/>
    <property type="match status" value="1"/>
</dbReference>
<keyword evidence="3" id="KW-1185">Reference proteome</keyword>
<dbReference type="Gene3D" id="2.80.10.70">
    <property type="entry name" value="Spindlin/Ssty"/>
    <property type="match status" value="1"/>
</dbReference>
<dbReference type="InterPro" id="IPR042567">
    <property type="entry name" value="SPIN/Ssty_sf"/>
</dbReference>
<dbReference type="InterPro" id="IPR003671">
    <property type="entry name" value="SPIN/Ssty"/>
</dbReference>
<proteinExistence type="inferred from homology"/>
<dbReference type="RefSeq" id="XP_033813339.1">
    <property type="nucleotide sequence ID" value="XM_033957448.1"/>
</dbReference>
<dbReference type="Proteomes" id="UP000515159">
    <property type="component" value="Chromosome 8"/>
</dbReference>
<accession>A0A6P8S5L3</accession>
<evidence type="ECO:0000256" key="2">
    <source>
        <dbReference type="SAM" id="MobiDB-lite"/>
    </source>
</evidence>
<evidence type="ECO:0000313" key="3">
    <source>
        <dbReference type="Proteomes" id="UP000515159"/>
    </source>
</evidence>
<organism evidence="3 4">
    <name type="scientific">Geotrypetes seraphini</name>
    <name type="common">Gaboon caecilian</name>
    <name type="synonym">Caecilia seraphini</name>
    <dbReference type="NCBI Taxonomy" id="260995"/>
    <lineage>
        <taxon>Eukaryota</taxon>
        <taxon>Metazoa</taxon>
        <taxon>Chordata</taxon>
        <taxon>Craniata</taxon>
        <taxon>Vertebrata</taxon>
        <taxon>Euteleostomi</taxon>
        <taxon>Amphibia</taxon>
        <taxon>Gymnophiona</taxon>
        <taxon>Geotrypetes</taxon>
    </lineage>
</organism>
<dbReference type="AlphaFoldDB" id="A0A6P8S5L3"/>
<name>A0A6P8S5L3_GEOSA</name>
<dbReference type="OrthoDB" id="9944558at2759"/>
<dbReference type="GO" id="GO:0007276">
    <property type="term" value="P:gamete generation"/>
    <property type="evidence" value="ECO:0007669"/>
    <property type="project" value="InterPro"/>
</dbReference>
<evidence type="ECO:0000313" key="4">
    <source>
        <dbReference type="RefSeq" id="XP_033813339.1"/>
    </source>
</evidence>
<feature type="region of interest" description="Disordered" evidence="2">
    <location>
        <begin position="1"/>
        <end position="25"/>
    </location>
</feature>
<dbReference type="GeneID" id="117366212"/>
<gene>
    <name evidence="4" type="primary">LOC117366212</name>
</gene>
<dbReference type="PANTHER" id="PTHR10405">
    <property type="entry name" value="SPINDLIN"/>
    <property type="match status" value="1"/>
</dbReference>